<accession>A0ABY8U781</accession>
<dbReference type="Gene3D" id="3.40.50.300">
    <property type="entry name" value="P-loop containing nucleotide triphosphate hydrolases"/>
    <property type="match status" value="1"/>
</dbReference>
<dbReference type="PRINTS" id="PR00364">
    <property type="entry name" value="DISEASERSIST"/>
</dbReference>
<dbReference type="EMBL" id="CP126215">
    <property type="protein sequence ID" value="WIA17249.1"/>
    <property type="molecule type" value="Genomic_DNA"/>
</dbReference>
<protein>
    <recommendedName>
        <fullName evidence="7">NB-ARC domain-containing protein</fullName>
    </recommendedName>
</protein>
<evidence type="ECO:0008006" key="7">
    <source>
        <dbReference type="Google" id="ProtNLM"/>
    </source>
</evidence>
<comment type="subcellular location">
    <subcellularLocation>
        <location evidence="1">Cytoplasm</location>
        <location evidence="1">Cytoskeleton</location>
        <location evidence="1">Cilium axoneme</location>
    </subcellularLocation>
</comment>
<dbReference type="InterPro" id="IPR002182">
    <property type="entry name" value="NB-ARC"/>
</dbReference>
<dbReference type="InterPro" id="IPR027417">
    <property type="entry name" value="P-loop_NTPase"/>
</dbReference>
<evidence type="ECO:0000313" key="5">
    <source>
        <dbReference type="EMBL" id="WIA17249.1"/>
    </source>
</evidence>
<dbReference type="SUPFAM" id="SSF52058">
    <property type="entry name" value="L domain-like"/>
    <property type="match status" value="1"/>
</dbReference>
<dbReference type="InterPro" id="IPR032675">
    <property type="entry name" value="LRR_dom_sf"/>
</dbReference>
<feature type="domain" description="Disease resistance R13L4/SHOC-2-like LRR" evidence="4">
    <location>
        <begin position="520"/>
        <end position="647"/>
    </location>
</feature>
<dbReference type="Gene3D" id="1.10.8.430">
    <property type="entry name" value="Helical domain of apoptotic protease-activating factors"/>
    <property type="match status" value="1"/>
</dbReference>
<dbReference type="PANTHER" id="PTHR36766:SF30">
    <property type="entry name" value="TIR-NBS TYPE DISEASE RESISTANCE PROTEIN-RELATED"/>
    <property type="match status" value="1"/>
</dbReference>
<name>A0ABY8U781_TETOB</name>
<dbReference type="PANTHER" id="PTHR36766">
    <property type="entry name" value="PLANT BROAD-SPECTRUM MILDEW RESISTANCE PROTEIN RPW8"/>
    <property type="match status" value="1"/>
</dbReference>
<dbReference type="InterPro" id="IPR042197">
    <property type="entry name" value="Apaf_helical"/>
</dbReference>
<keyword evidence="6" id="KW-1185">Reference proteome</keyword>
<dbReference type="Pfam" id="PF00931">
    <property type="entry name" value="NB-ARC"/>
    <property type="match status" value="1"/>
</dbReference>
<dbReference type="SUPFAM" id="SSF52540">
    <property type="entry name" value="P-loop containing nucleoside triphosphate hydrolases"/>
    <property type="match status" value="1"/>
</dbReference>
<dbReference type="Pfam" id="PF23598">
    <property type="entry name" value="LRR_14"/>
    <property type="match status" value="1"/>
</dbReference>
<gene>
    <name evidence="5" type="ORF">OEZ85_014122</name>
</gene>
<evidence type="ECO:0000256" key="2">
    <source>
        <dbReference type="ARBA" id="ARBA00022737"/>
    </source>
</evidence>
<dbReference type="InterPro" id="IPR055414">
    <property type="entry name" value="LRR_R13L4/SHOC2-like"/>
</dbReference>
<keyword evidence="2" id="KW-0677">Repeat</keyword>
<evidence type="ECO:0000259" key="3">
    <source>
        <dbReference type="Pfam" id="PF00931"/>
    </source>
</evidence>
<evidence type="ECO:0000256" key="1">
    <source>
        <dbReference type="ARBA" id="ARBA00004430"/>
    </source>
</evidence>
<proteinExistence type="predicted"/>
<sequence>MMPVQAALPTALFGLEEQQDELQHKLQDKMGVWLYGAGGAGKTTMAKLLFNHLAPGFTHAAVIELQPYEGTEHAAQHLAAALAMLGAKPRAGSSTTVLLAQLCSYVQHERVLLLIDNVLEGQQLDALLPACFSNGSTLIITSRCPGLPEYTSWEQLSSQMHFHHLRTLQEPAARKLFDLFAGIEGEIPPHLAEHHRRIVQCCGGLPLALKLIGMQLRNITSLKDWEGALNGLQGNELNVYDDIADFSLLRMPLQQQGMFLDAATVLLGQPAGLALAVWRAWHGYQADVWFRELERHCLVDVDERGRLRVHDLVAAGACKILLNPKWGPPDHIGYHFGSRVWVKDGKVIGEQQAAIFPVALSLEGFTGTALPSNVDLRNCRILLAGDVELPAARMIGSQPLAGSSASAGGAADKLLWLDFGHTDSAEWLECATQLVMLATSQDQAGAYVTNMPHLQYLEINSSMLNQLQLLPQWLEMKQLSLFGCGMLASLELGVPPGPFQQAALEELLLGGCSSLVQLPPAISSMRRLKHLDLTGSARINHLPDEMTNLQMLTVLDLCDSTGLQSLPEQLGSMTSLQQLLLGNCTSLESLPSSISELRNLRVLNVSQCYSLQALPHVELTNLTALTSLAAACCHSVQELPAWFLEALPASQQELALNELREITAVPEQLGRLTALTSLDLSGCLRLPQLPYSISSLT</sequence>
<reference evidence="5 6" key="1">
    <citation type="submission" date="2023-05" db="EMBL/GenBank/DDBJ databases">
        <title>A 100% complete, gapless, phased diploid assembly of the Scenedesmus obliquus UTEX 3031 genome.</title>
        <authorList>
            <person name="Biondi T.C."/>
            <person name="Hanschen E.R."/>
            <person name="Kwon T."/>
            <person name="Eng W."/>
            <person name="Kruse C.P.S."/>
            <person name="Koehler S.I."/>
            <person name="Kunde Y."/>
            <person name="Gleasner C.D."/>
            <person name="You Mak K.T."/>
            <person name="Polle J."/>
            <person name="Hovde B.T."/>
            <person name="Starkenburg S.R."/>
        </authorList>
    </citation>
    <scope>NUCLEOTIDE SEQUENCE [LARGE SCALE GENOMIC DNA]</scope>
    <source>
        <strain evidence="5 6">DOE0152z</strain>
    </source>
</reference>
<organism evidence="5 6">
    <name type="scientific">Tetradesmus obliquus</name>
    <name type="common">Green alga</name>
    <name type="synonym">Acutodesmus obliquus</name>
    <dbReference type="NCBI Taxonomy" id="3088"/>
    <lineage>
        <taxon>Eukaryota</taxon>
        <taxon>Viridiplantae</taxon>
        <taxon>Chlorophyta</taxon>
        <taxon>core chlorophytes</taxon>
        <taxon>Chlorophyceae</taxon>
        <taxon>CS clade</taxon>
        <taxon>Sphaeropleales</taxon>
        <taxon>Scenedesmaceae</taxon>
        <taxon>Tetradesmus</taxon>
    </lineage>
</organism>
<evidence type="ECO:0000259" key="4">
    <source>
        <dbReference type="Pfam" id="PF23598"/>
    </source>
</evidence>
<evidence type="ECO:0000313" key="6">
    <source>
        <dbReference type="Proteomes" id="UP001244341"/>
    </source>
</evidence>
<dbReference type="Proteomes" id="UP001244341">
    <property type="component" value="Chromosome 8b"/>
</dbReference>
<feature type="domain" description="NB-ARC" evidence="3">
    <location>
        <begin position="18"/>
        <end position="179"/>
    </location>
</feature>
<dbReference type="Gene3D" id="3.80.10.10">
    <property type="entry name" value="Ribonuclease Inhibitor"/>
    <property type="match status" value="1"/>
</dbReference>